<dbReference type="InterPro" id="IPR016193">
    <property type="entry name" value="Cytidine_deaminase-like"/>
</dbReference>
<dbReference type="InterPro" id="IPR002125">
    <property type="entry name" value="CMP_dCMP_dom"/>
</dbReference>
<dbReference type="Pfam" id="PF00383">
    <property type="entry name" value="dCMP_cyt_deam_1"/>
    <property type="match status" value="1"/>
</dbReference>
<dbReference type="PROSITE" id="PS51747">
    <property type="entry name" value="CYT_DCMP_DEAMINASES_2"/>
    <property type="match status" value="1"/>
</dbReference>
<dbReference type="PROSITE" id="PS00903">
    <property type="entry name" value="CYT_DCMP_DEAMINASES_1"/>
    <property type="match status" value="1"/>
</dbReference>
<dbReference type="InterPro" id="IPR016192">
    <property type="entry name" value="APOBEC/CMP_deaminase_Zn-bd"/>
</dbReference>
<name>A0A382BPD5_9ZZZZ</name>
<dbReference type="GO" id="GO:0002100">
    <property type="term" value="P:tRNA wobble adenosine to inosine editing"/>
    <property type="evidence" value="ECO:0007669"/>
    <property type="project" value="InterPro"/>
</dbReference>
<accession>A0A382BPD5</accession>
<dbReference type="GO" id="GO:0008270">
    <property type="term" value="F:zinc ion binding"/>
    <property type="evidence" value="ECO:0007669"/>
    <property type="project" value="InterPro"/>
</dbReference>
<dbReference type="PANTHER" id="PTHR11079:SF179">
    <property type="entry name" value="TRNA(ADENINE(34)) DEAMINASE, CHLOROPLASTIC"/>
    <property type="match status" value="1"/>
</dbReference>
<proteinExistence type="predicted"/>
<organism evidence="4">
    <name type="scientific">marine metagenome</name>
    <dbReference type="NCBI Taxonomy" id="408172"/>
    <lineage>
        <taxon>unclassified sequences</taxon>
        <taxon>metagenomes</taxon>
        <taxon>ecological metagenomes</taxon>
    </lineage>
</organism>
<dbReference type="AlphaFoldDB" id="A0A382BPD5"/>
<evidence type="ECO:0000256" key="2">
    <source>
        <dbReference type="ARBA" id="ARBA00022833"/>
    </source>
</evidence>
<protein>
    <recommendedName>
        <fullName evidence="3">CMP/dCMP-type deaminase domain-containing protein</fullName>
    </recommendedName>
</protein>
<dbReference type="EMBL" id="UINC01030738">
    <property type="protein sequence ID" value="SVB15615.1"/>
    <property type="molecule type" value="Genomic_DNA"/>
</dbReference>
<dbReference type="PANTHER" id="PTHR11079">
    <property type="entry name" value="CYTOSINE DEAMINASE FAMILY MEMBER"/>
    <property type="match status" value="1"/>
</dbReference>
<sequence>MDLAKKEAKKAYLLNEIPVGAILVDNTTNLLISSAHNEIVKQKNSTKHAEMILIEKACKIKQTKYLINTSIFITLEPCAMCAAAISEVRIDKIYFGAYDEKKGSLESIMKIYNTKNYFVPEVYGGINETECSTILKKFFQEKRQ</sequence>
<evidence type="ECO:0000259" key="3">
    <source>
        <dbReference type="PROSITE" id="PS51747"/>
    </source>
</evidence>
<dbReference type="SUPFAM" id="SSF53927">
    <property type="entry name" value="Cytidine deaminase-like"/>
    <property type="match status" value="1"/>
</dbReference>
<dbReference type="CDD" id="cd01285">
    <property type="entry name" value="nucleoside_deaminase"/>
    <property type="match status" value="1"/>
</dbReference>
<keyword evidence="1" id="KW-0479">Metal-binding</keyword>
<keyword evidence="2" id="KW-0862">Zinc</keyword>
<gene>
    <name evidence="4" type="ORF">METZ01_LOCUS168469</name>
</gene>
<reference evidence="4" key="1">
    <citation type="submission" date="2018-05" db="EMBL/GenBank/DDBJ databases">
        <authorList>
            <person name="Lanie J.A."/>
            <person name="Ng W.-L."/>
            <person name="Kazmierczak K.M."/>
            <person name="Andrzejewski T.M."/>
            <person name="Davidsen T.M."/>
            <person name="Wayne K.J."/>
            <person name="Tettelin H."/>
            <person name="Glass J.I."/>
            <person name="Rusch D."/>
            <person name="Podicherti R."/>
            <person name="Tsui H.-C.T."/>
            <person name="Winkler M.E."/>
        </authorList>
    </citation>
    <scope>NUCLEOTIDE SEQUENCE</scope>
</reference>
<dbReference type="GO" id="GO:0052717">
    <property type="term" value="F:tRNA-specific adenosine-34 deaminase activity"/>
    <property type="evidence" value="ECO:0007669"/>
    <property type="project" value="UniProtKB-EC"/>
</dbReference>
<feature type="domain" description="CMP/dCMP-type deaminase" evidence="3">
    <location>
        <begin position="1"/>
        <end position="107"/>
    </location>
</feature>
<evidence type="ECO:0000256" key="1">
    <source>
        <dbReference type="ARBA" id="ARBA00022723"/>
    </source>
</evidence>
<dbReference type="Gene3D" id="3.40.140.10">
    <property type="entry name" value="Cytidine Deaminase, domain 2"/>
    <property type="match status" value="1"/>
</dbReference>
<evidence type="ECO:0000313" key="4">
    <source>
        <dbReference type="EMBL" id="SVB15615.1"/>
    </source>
</evidence>